<dbReference type="SUPFAM" id="SSF52058">
    <property type="entry name" value="L domain-like"/>
    <property type="match status" value="4"/>
</dbReference>
<dbReference type="AlphaFoldDB" id="W9QQG7"/>
<evidence type="ECO:0000256" key="10">
    <source>
        <dbReference type="ARBA" id="ARBA00023170"/>
    </source>
</evidence>
<dbReference type="eggNOG" id="KOG0619">
    <property type="taxonomic scope" value="Eukaryota"/>
</dbReference>
<dbReference type="InterPro" id="IPR032675">
    <property type="entry name" value="LRR_dom_sf"/>
</dbReference>
<dbReference type="SMART" id="SM00369">
    <property type="entry name" value="LRR_TYP"/>
    <property type="match status" value="10"/>
</dbReference>
<comment type="subcellular location">
    <subcellularLocation>
        <location evidence="1">Cell membrane</location>
        <topology evidence="1">Single-pass type I membrane protein</topology>
    </subcellularLocation>
</comment>
<dbReference type="InterPro" id="IPR001611">
    <property type="entry name" value="Leu-rich_rpt"/>
</dbReference>
<evidence type="ECO:0000259" key="13">
    <source>
        <dbReference type="Pfam" id="PF08263"/>
    </source>
</evidence>
<keyword evidence="7" id="KW-0677">Repeat</keyword>
<dbReference type="FunFam" id="3.80.10.10:FF:000095">
    <property type="entry name" value="LRR receptor-like serine/threonine-protein kinase GSO1"/>
    <property type="match status" value="2"/>
</dbReference>
<evidence type="ECO:0000256" key="4">
    <source>
        <dbReference type="ARBA" id="ARBA00022614"/>
    </source>
</evidence>
<keyword evidence="10 14" id="KW-0675">Receptor</keyword>
<evidence type="ECO:0000256" key="9">
    <source>
        <dbReference type="ARBA" id="ARBA00023136"/>
    </source>
</evidence>
<dbReference type="Proteomes" id="UP000030645">
    <property type="component" value="Unassembled WGS sequence"/>
</dbReference>
<dbReference type="PROSITE" id="PS51450">
    <property type="entry name" value="LRR"/>
    <property type="match status" value="2"/>
</dbReference>
<dbReference type="SMART" id="SM00365">
    <property type="entry name" value="LRR_SD22"/>
    <property type="match status" value="5"/>
</dbReference>
<evidence type="ECO:0000256" key="11">
    <source>
        <dbReference type="ARBA" id="ARBA00023180"/>
    </source>
</evidence>
<protein>
    <submittedName>
        <fullName evidence="14">Receptor-like protein 12</fullName>
    </submittedName>
</protein>
<evidence type="ECO:0000256" key="1">
    <source>
        <dbReference type="ARBA" id="ARBA00004251"/>
    </source>
</evidence>
<dbReference type="FunFam" id="3.80.10.10:FF:000041">
    <property type="entry name" value="LRR receptor-like serine/threonine-protein kinase ERECTA"/>
    <property type="match status" value="1"/>
</dbReference>
<evidence type="ECO:0000256" key="7">
    <source>
        <dbReference type="ARBA" id="ARBA00022737"/>
    </source>
</evidence>
<dbReference type="Gene3D" id="3.80.10.10">
    <property type="entry name" value="Ribonuclease Inhibitor"/>
    <property type="match status" value="4"/>
</dbReference>
<keyword evidence="8" id="KW-1133">Transmembrane helix</keyword>
<dbReference type="InterPro" id="IPR003591">
    <property type="entry name" value="Leu-rich_rpt_typical-subtyp"/>
</dbReference>
<dbReference type="GO" id="GO:0005886">
    <property type="term" value="C:plasma membrane"/>
    <property type="evidence" value="ECO:0007669"/>
    <property type="project" value="UniProtKB-SubCell"/>
</dbReference>
<comment type="similarity">
    <text evidence="2">Belongs to the RLP family.</text>
</comment>
<keyword evidence="5" id="KW-0812">Transmembrane</keyword>
<dbReference type="InterPro" id="IPR013210">
    <property type="entry name" value="LRR_N_plant-typ"/>
</dbReference>
<evidence type="ECO:0000256" key="12">
    <source>
        <dbReference type="SAM" id="SignalP"/>
    </source>
</evidence>
<dbReference type="PANTHER" id="PTHR48061:SF2">
    <property type="entry name" value="RECEPTOR LIKE PROTEIN 30-LIKE"/>
    <property type="match status" value="1"/>
</dbReference>
<dbReference type="SMART" id="SM00364">
    <property type="entry name" value="LRR_BAC"/>
    <property type="match status" value="5"/>
</dbReference>
<keyword evidence="4" id="KW-0433">Leucine-rich repeat</keyword>
<evidence type="ECO:0000256" key="3">
    <source>
        <dbReference type="ARBA" id="ARBA00022475"/>
    </source>
</evidence>
<organism evidence="14 15">
    <name type="scientific">Morus notabilis</name>
    <dbReference type="NCBI Taxonomy" id="981085"/>
    <lineage>
        <taxon>Eukaryota</taxon>
        <taxon>Viridiplantae</taxon>
        <taxon>Streptophyta</taxon>
        <taxon>Embryophyta</taxon>
        <taxon>Tracheophyta</taxon>
        <taxon>Spermatophyta</taxon>
        <taxon>Magnoliopsida</taxon>
        <taxon>eudicotyledons</taxon>
        <taxon>Gunneridae</taxon>
        <taxon>Pentapetalae</taxon>
        <taxon>rosids</taxon>
        <taxon>fabids</taxon>
        <taxon>Rosales</taxon>
        <taxon>Moraceae</taxon>
        <taxon>Moreae</taxon>
        <taxon>Morus</taxon>
    </lineage>
</organism>
<dbReference type="KEGG" id="mnt:21401173"/>
<dbReference type="FunFam" id="3.80.10.10:FF:000111">
    <property type="entry name" value="LRR receptor-like serine/threonine-protein kinase ERECTA"/>
    <property type="match status" value="1"/>
</dbReference>
<dbReference type="PANTHER" id="PTHR48061">
    <property type="entry name" value="LEUCINE-RICH REPEAT RECEPTOR PROTEIN KINASE EMS1-LIKE-RELATED"/>
    <property type="match status" value="1"/>
</dbReference>
<proteinExistence type="inferred from homology"/>
<dbReference type="PRINTS" id="PR00019">
    <property type="entry name" value="LEURICHRPT"/>
</dbReference>
<feature type="chain" id="PRO_5004927750" evidence="12">
    <location>
        <begin position="24"/>
        <end position="994"/>
    </location>
</feature>
<dbReference type="Pfam" id="PF08263">
    <property type="entry name" value="LRRNT_2"/>
    <property type="match status" value="1"/>
</dbReference>
<feature type="domain" description="Leucine-rich repeat-containing N-terminal plant-type" evidence="13">
    <location>
        <begin position="29"/>
        <end position="68"/>
    </location>
</feature>
<dbReference type="Pfam" id="PF00560">
    <property type="entry name" value="LRR_1"/>
    <property type="match status" value="7"/>
</dbReference>
<evidence type="ECO:0000313" key="15">
    <source>
        <dbReference type="Proteomes" id="UP000030645"/>
    </source>
</evidence>
<dbReference type="EMBL" id="KE343571">
    <property type="protein sequence ID" value="EXB36040.1"/>
    <property type="molecule type" value="Genomic_DNA"/>
</dbReference>
<dbReference type="Pfam" id="PF13855">
    <property type="entry name" value="LRR_8"/>
    <property type="match status" value="4"/>
</dbReference>
<evidence type="ECO:0000256" key="6">
    <source>
        <dbReference type="ARBA" id="ARBA00022729"/>
    </source>
</evidence>
<keyword evidence="3" id="KW-1003">Cell membrane</keyword>
<keyword evidence="6 12" id="KW-0732">Signal</keyword>
<accession>W9QQG7</accession>
<reference evidence="15" key="1">
    <citation type="submission" date="2013-01" db="EMBL/GenBank/DDBJ databases">
        <title>Draft Genome Sequence of a Mulberry Tree, Morus notabilis C.K. Schneid.</title>
        <authorList>
            <person name="He N."/>
            <person name="Zhao S."/>
        </authorList>
    </citation>
    <scope>NUCLEOTIDE SEQUENCE</scope>
</reference>
<evidence type="ECO:0000256" key="8">
    <source>
        <dbReference type="ARBA" id="ARBA00022989"/>
    </source>
</evidence>
<sequence length="994" mass="110654">MTLFSWPFIFSILVTLCTLLVSGDQCLGSQQSLLLQLKNSLDFNSNYSSKLVNWNESSDCCSWKGVTCEEEGRVTRLDLSGEAISGALDNSSTLFNLQHLRSLDLSYNDFNSTIPSRIGNLTNLRNLHLRYAGFVGQIPTEISHLRSLVTLDLSSDLSNLEIPNLSVLVQNLSKLQELSLDYVNISAPRNGWCQALSSSQPNLRVLSLSNSHVPGPLDESLVELQSLSVILLEGTNLSSPVPESFAKFSNLTHLNLRDCGLHGTFPSGIFQVSTLQILDISSNQFLEGTLPEFQINNSLQELSLSSTKFSGRLPASLSNLRNLSTLHLSMCQFNGKLPTSMSNLTEVANVDLSFNNFSGLVPSFSLSMKLVQIDLSYNHLTAEIPLDLFVLPWLETIQLSNNQFSGPIPEFKTTSSSLLETLDLSHNNLEGLLPTSIWKLRNLKFLYLSYNKFNGTKQQNMFRGCPNLYTLDLSYNNLKSFPDLKNISGLRVLSISNNQISGQIPKWIWKVGDGGLMKIDLSCNYLVCMEEPSVFPENLVTLDLHFNKLQGNIPVLPKYLAYVDLSSNKLTSFPYNLSDSIFFSLSNNSLTGVIPERICATGNILALDLSHNNLSGKIPTCLIETSDTREMLNLRKNNFDGPIPDVFPRGCTLKALDLNGNFIEGKIPKSLANCSALEFLDLGHNELVGKFPCLLKNISNLHVLILRSNKLYGSIECPTADGSWPMLQIFDAAQNNFSGELPRRWLTKLQGMAVENGDSHVEVLQYEYLKGLFMSQSVGYEYTVTVTIKGLEMELPKILDIFTCIDLSQNNFHGQIPEELGQLHALHILNLSHNALTSHIPSSIGNLRNLESLDLSWNNLSGTIPTQLQSLNFLQSLNLSFNQLVGMIPTGTQIQTFSEDSFIGNKGLCGFPLKSCSDKVAPNATKNNHSNSGRKIDWNFVSAEIGLLTGFGAVVAPIVFSRRWRIWYYERVDDIIFKIFPLAVSRKWFMWTDI</sequence>
<evidence type="ECO:0000313" key="14">
    <source>
        <dbReference type="EMBL" id="EXB36040.1"/>
    </source>
</evidence>
<evidence type="ECO:0000256" key="2">
    <source>
        <dbReference type="ARBA" id="ARBA00009592"/>
    </source>
</evidence>
<dbReference type="OrthoDB" id="1394818at2759"/>
<evidence type="ECO:0000256" key="5">
    <source>
        <dbReference type="ARBA" id="ARBA00022692"/>
    </source>
</evidence>
<keyword evidence="11" id="KW-0325">Glycoprotein</keyword>
<keyword evidence="15" id="KW-1185">Reference proteome</keyword>
<dbReference type="InterPro" id="IPR046956">
    <property type="entry name" value="RLP23-like"/>
</dbReference>
<gene>
    <name evidence="14" type="ORF">L484_018197</name>
</gene>
<keyword evidence="9" id="KW-0472">Membrane</keyword>
<dbReference type="STRING" id="981085.W9QQG7"/>
<feature type="signal peptide" evidence="12">
    <location>
        <begin position="1"/>
        <end position="23"/>
    </location>
</feature>
<name>W9QQG7_9ROSA</name>